<dbReference type="GO" id="GO:0043041">
    <property type="term" value="P:amino acid activation for nonribosomal peptide biosynthetic process"/>
    <property type="evidence" value="ECO:0007669"/>
    <property type="project" value="TreeGrafter"/>
</dbReference>
<dbReference type="InterPro" id="IPR020806">
    <property type="entry name" value="PKS_PP-bd"/>
</dbReference>
<dbReference type="GO" id="GO:0031177">
    <property type="term" value="F:phosphopantetheine binding"/>
    <property type="evidence" value="ECO:0007669"/>
    <property type="project" value="InterPro"/>
</dbReference>
<dbReference type="Pfam" id="PF00668">
    <property type="entry name" value="Condensation"/>
    <property type="match status" value="5"/>
</dbReference>
<keyword evidence="4" id="KW-0597">Phosphoprotein</keyword>
<dbReference type="Gene3D" id="3.30.300.30">
    <property type="match status" value="3"/>
</dbReference>
<dbReference type="InterPro" id="IPR045851">
    <property type="entry name" value="AMP-bd_C_sf"/>
</dbReference>
<dbReference type="FunFam" id="3.30.300.30:FF:000033">
    <property type="entry name" value="Nonribosomal siderophore peptide synthase SidC"/>
    <property type="match status" value="1"/>
</dbReference>
<dbReference type="PANTHER" id="PTHR45527:SF2">
    <property type="entry name" value="FERRICROCIN SYNTHETASE (NONRIBOSOMAL PEPTIDE SIDEROPHORE SYNTHASE ) (EUROFUNG)"/>
    <property type="match status" value="1"/>
</dbReference>
<dbReference type="GO" id="GO:0016874">
    <property type="term" value="F:ligase activity"/>
    <property type="evidence" value="ECO:0007669"/>
    <property type="project" value="UniProtKB-KW"/>
</dbReference>
<organism evidence="13 14">
    <name type="scientific">Aspergillus tanneri</name>
    <dbReference type="NCBI Taxonomy" id="1220188"/>
    <lineage>
        <taxon>Eukaryota</taxon>
        <taxon>Fungi</taxon>
        <taxon>Dikarya</taxon>
        <taxon>Ascomycota</taxon>
        <taxon>Pezizomycotina</taxon>
        <taxon>Eurotiomycetes</taxon>
        <taxon>Eurotiomycetidae</taxon>
        <taxon>Eurotiales</taxon>
        <taxon>Aspergillaceae</taxon>
        <taxon>Aspergillus</taxon>
        <taxon>Aspergillus subgen. Circumdati</taxon>
    </lineage>
</organism>
<dbReference type="InterPro" id="IPR001242">
    <property type="entry name" value="Condensation_dom"/>
</dbReference>
<dbReference type="InterPro" id="IPR004871">
    <property type="entry name" value="RSE1/DDB1/CPSF1_C"/>
</dbReference>
<evidence type="ECO:0000256" key="10">
    <source>
        <dbReference type="ARBA" id="ARBA00078302"/>
    </source>
</evidence>
<dbReference type="Pfam" id="PF03178">
    <property type="entry name" value="CPSF_A"/>
    <property type="match status" value="1"/>
</dbReference>
<dbReference type="InterPro" id="IPR018846">
    <property type="entry name" value="Beta-prop_RSE1/DDB1/CPSF1_1st"/>
</dbReference>
<dbReference type="Pfam" id="PF23726">
    <property type="entry name" value="Beta-prop_RSE1_2nd"/>
    <property type="match status" value="1"/>
</dbReference>
<dbReference type="FunFam" id="2.130.10.10:FF:000592">
    <property type="entry name" value="UV-damaged DNA binding protein"/>
    <property type="match status" value="1"/>
</dbReference>
<dbReference type="FunFam" id="3.30.559.30:FF:000014">
    <property type="entry name" value="Nonribosomal siderophore peptide synthase SidC"/>
    <property type="match status" value="1"/>
</dbReference>
<dbReference type="Pfam" id="PF13193">
    <property type="entry name" value="AMP-binding_C"/>
    <property type="match status" value="1"/>
</dbReference>
<dbReference type="RefSeq" id="XP_033430710.1">
    <property type="nucleotide sequence ID" value="XM_033564953.1"/>
</dbReference>
<dbReference type="InterPro" id="IPR006162">
    <property type="entry name" value="Ppantetheine_attach_site"/>
</dbReference>
<dbReference type="CDD" id="cd19542">
    <property type="entry name" value="CT_NRPS-like"/>
    <property type="match status" value="3"/>
</dbReference>
<dbReference type="Gene3D" id="3.30.559.30">
    <property type="entry name" value="Nonribosomal peptide synthetase, condensation domain"/>
    <property type="match status" value="5"/>
</dbReference>
<dbReference type="InterPro" id="IPR023213">
    <property type="entry name" value="CAT-like_dom_sf"/>
</dbReference>
<proteinExistence type="inferred from homology"/>
<dbReference type="SUPFAM" id="SSF101908">
    <property type="entry name" value="Putative isomerase YbhE"/>
    <property type="match status" value="1"/>
</dbReference>
<dbReference type="Gene3D" id="1.10.1200.10">
    <property type="entry name" value="ACP-like"/>
    <property type="match status" value="5"/>
</dbReference>
<evidence type="ECO:0000313" key="13">
    <source>
        <dbReference type="EMBL" id="KAA8651349.1"/>
    </source>
</evidence>
<dbReference type="InterPro" id="IPR000873">
    <property type="entry name" value="AMP-dep_synth/lig_dom"/>
</dbReference>
<feature type="region of interest" description="Disordered" evidence="11">
    <location>
        <begin position="1"/>
        <end position="22"/>
    </location>
</feature>
<dbReference type="PROSITE" id="PS00455">
    <property type="entry name" value="AMP_BINDING"/>
    <property type="match status" value="3"/>
</dbReference>
<dbReference type="GO" id="GO:0005634">
    <property type="term" value="C:nucleus"/>
    <property type="evidence" value="ECO:0007669"/>
    <property type="project" value="UniProtKB-SubCell"/>
</dbReference>
<reference evidence="13 14" key="1">
    <citation type="submission" date="2019-08" db="EMBL/GenBank/DDBJ databases">
        <title>The genome sequence of a newly discovered highly antifungal drug resistant Aspergillus species, Aspergillus tanneri NIH 1004.</title>
        <authorList>
            <person name="Mounaud S."/>
            <person name="Singh I."/>
            <person name="Joardar V."/>
            <person name="Pakala S."/>
            <person name="Pakala S."/>
            <person name="Venepally P."/>
            <person name="Chung J.K."/>
            <person name="Losada L."/>
            <person name="Nierman W.C."/>
        </authorList>
    </citation>
    <scope>NUCLEOTIDE SEQUENCE [LARGE SCALE GENOMIC DNA]</scope>
    <source>
        <strain evidence="13 14">NIH1004</strain>
    </source>
</reference>
<dbReference type="Gene3D" id="2.130.10.10">
    <property type="entry name" value="YVTN repeat-like/Quinoprotein amine dehydrogenase"/>
    <property type="match status" value="3"/>
</dbReference>
<feature type="domain" description="Carrier" evidence="12">
    <location>
        <begin position="3642"/>
        <end position="3715"/>
    </location>
</feature>
<dbReference type="FunFam" id="2.130.10.10:FF:000629">
    <property type="entry name" value="UV-damaged DNA binding protein"/>
    <property type="match status" value="1"/>
</dbReference>
<accession>A0A5M9N2W3</accession>
<dbReference type="FunFam" id="2.130.10.10:FF:000678">
    <property type="entry name" value="Putative UV-damaged DNA binding protein"/>
    <property type="match status" value="1"/>
</dbReference>
<dbReference type="GO" id="GO:0003676">
    <property type="term" value="F:nucleic acid binding"/>
    <property type="evidence" value="ECO:0007669"/>
    <property type="project" value="InterPro"/>
</dbReference>
<dbReference type="InterPro" id="IPR025110">
    <property type="entry name" value="AMP-bd_C"/>
</dbReference>
<evidence type="ECO:0000256" key="5">
    <source>
        <dbReference type="ARBA" id="ARBA00022598"/>
    </source>
</evidence>
<dbReference type="InterPro" id="IPR020845">
    <property type="entry name" value="AMP-binding_CS"/>
</dbReference>
<dbReference type="SUPFAM" id="SSF52777">
    <property type="entry name" value="CoA-dependent acyltransferases"/>
    <property type="match status" value="10"/>
</dbReference>
<dbReference type="InterPro" id="IPR058543">
    <property type="entry name" value="Beta-prop_RSE1/DDB1/CPSF1_2nd"/>
</dbReference>
<dbReference type="InterPro" id="IPR009081">
    <property type="entry name" value="PP-bd_ACP"/>
</dbReference>
<gene>
    <name evidence="13" type="primary">NRPS2</name>
    <name evidence="13" type="ORF">ATNIH1004_000231</name>
</gene>
<evidence type="ECO:0000259" key="12">
    <source>
        <dbReference type="PROSITE" id="PS50075"/>
    </source>
</evidence>
<feature type="domain" description="Carrier" evidence="12">
    <location>
        <begin position="3092"/>
        <end position="3168"/>
    </location>
</feature>
<dbReference type="InterPro" id="IPR036736">
    <property type="entry name" value="ACP-like_sf"/>
</dbReference>
<evidence type="ECO:0000256" key="8">
    <source>
        <dbReference type="ARBA" id="ARBA00029454"/>
    </source>
</evidence>
<comment type="similarity">
    <text evidence="8">Belongs to the NRP synthetase family.</text>
</comment>
<dbReference type="InterPro" id="IPR015943">
    <property type="entry name" value="WD40/YVTN_repeat-like_dom_sf"/>
</dbReference>
<keyword evidence="3" id="KW-0596">Phosphopantetheine</keyword>
<dbReference type="Pfam" id="PF00501">
    <property type="entry name" value="AMP-binding"/>
    <property type="match status" value="3"/>
</dbReference>
<dbReference type="InterPro" id="IPR042099">
    <property type="entry name" value="ANL_N_sf"/>
</dbReference>
<dbReference type="Gene3D" id="3.40.50.12780">
    <property type="entry name" value="N-terminal domain of ligase-like"/>
    <property type="match status" value="3"/>
</dbReference>
<dbReference type="PROSITE" id="PS50075">
    <property type="entry name" value="CARRIER"/>
    <property type="match status" value="5"/>
</dbReference>
<dbReference type="Pfam" id="PF10433">
    <property type="entry name" value="Beta-prop_RSE1_1st"/>
    <property type="match status" value="1"/>
</dbReference>
<dbReference type="SUPFAM" id="SSF56801">
    <property type="entry name" value="Acetyl-CoA synthetase-like"/>
    <property type="match status" value="3"/>
</dbReference>
<evidence type="ECO:0000256" key="2">
    <source>
        <dbReference type="ARBA" id="ARBA00004924"/>
    </source>
</evidence>
<dbReference type="CDD" id="cd05918">
    <property type="entry name" value="A_NRPS_SidN3_like"/>
    <property type="match status" value="3"/>
</dbReference>
<dbReference type="Proteomes" id="UP000324241">
    <property type="component" value="Unassembled WGS sequence"/>
</dbReference>
<protein>
    <recommendedName>
        <fullName evidence="9">Nonribosomal peptide synthetase sidC</fullName>
    </recommendedName>
    <alternativeName>
        <fullName evidence="10">Siderophore peptide synthetase C</fullName>
    </alternativeName>
</protein>
<evidence type="ECO:0000256" key="4">
    <source>
        <dbReference type="ARBA" id="ARBA00022553"/>
    </source>
</evidence>
<dbReference type="PROSITE" id="PS00012">
    <property type="entry name" value="PHOSPHOPANTETHEINE"/>
    <property type="match status" value="2"/>
</dbReference>
<dbReference type="OrthoDB" id="416786at2759"/>
<dbReference type="GO" id="GO:0005737">
    <property type="term" value="C:cytoplasm"/>
    <property type="evidence" value="ECO:0007669"/>
    <property type="project" value="TreeGrafter"/>
</dbReference>
<dbReference type="PANTHER" id="PTHR45527">
    <property type="entry name" value="NONRIBOSOMAL PEPTIDE SYNTHETASE"/>
    <property type="match status" value="1"/>
</dbReference>
<sequence>MAGTITSNEGHGSVSSANLKSHPQINGAQHDEILPVTKVPALDTIDPYTVRRDINIVVVNSPRTELICSTDILDVVDDIIQGYARFISEFVGLEDIAFLVSRHEDFGSGSTPARNVIVAYVFSSKERQSLNCLSSCAVRQLDERYYNKDEIQFSLDLGSNSEPENGEKQHPSAQEHHFNLFIRPTAANRSILEIGFSCPRQLIPDPAVHQLLKTIASHIASSSKFLTSKTALPEASIINFPPLMTPPPIDDRHNGGVGYSNSQRSLLHAAFEGWARRKPNAIALDFVHSLPSVSASEHSILTYAALDKAASNVAIHIRALVSGNEKPADYGRIIPVYMTTSPELYISYLGILKAGYAFSPIPQDAPAQRVQEIIEDIGSPIILGNAPEPFPCPWQVDCANKITKYTWVDVAEVSKWKELRGDQIPPRPFNNPLEKLDIQENQIAYLLFTSGSTGKPKGVQVSHLAVTCSINSHATSIPLPGDSLGDFRWFQFASPTFDPSLMEIFVTLSCGATLCSADRGLTLMDLEATINETKATVMMATPSLAALLRPSRLTTLQSLWTMGEKLNRTVIENFAAKPDINGTKSIAAGPSRMLVNAYGPTEGAINCTFLPFDYSIRGSIIGKELPTCAMFVLEPNSKVPKIVPSGLTGELAIGGPQISKGYLNRPKETAKSFVFSPEFGYLYRTGDMGRIVWDESGSQVLEFLGRITSDQVKISGRRLELSEVESVLATVDRVTEVVAVVSKQDNNLQGSEQIVACLVTSDKSDIAKQEIMHEAQRTAQRHLSSYMCPSAYTFFPSLPKSSSGKVDRKSISAKLQLYENNGLQVFSSSTSGLSNSVQVDWDATDDADLLLLQQLVVTLISETIEEDACEVKAGADLHSLGIDSLGAMRLLQKLRDHSIGGLSVADVLQSGTPKALVSTIARYRQANCDASTNGIDSDNLGETIRQNLASFSDRNRLICAERLYLTPEKIQNVLPTTATQSGMLASFLRSSADNTFASRSYIYHSVLPLEPHVDIERLKIAWQSVTACYDSFRTVFCWLDDDMAPFAQCILAEGAVAEANWNVYSVSPDDTLGEEGTLTKALRNADETISLDTPPWRLSLVQSAERTLVVLSMFHGIFDGGSLQLLLEDVSSVYAGMQVAKRTSLEYIVKHHFNADHNATSRFWEKQLEQYSPAVFPSLTPYRPPSAKTTQRVEIIAQTSHISLKRRSRNIGSTPLAVLQAAWGSVLLAYTGTPDQDIVMGSVVSGRLDPDSEICIGPTFTTVPIRMAINHIQKDPRGLYTNRVVARHLTSLNTQSLPYLQPRLGSLVTADGRLPYDTLLAYQDFNAGSSSSGLWSLIDHPPMANDFAVMIEIWPDVDSSLTFRASFNNTQLDSRSAEDMLRSMADIVEYILGDPNGDFLDAPSNIQPELKSVYNRRASVVQEVSENALLHSRFENHAESHPNDLALIFKGDLENDNSSLNTSWTYSELNSIADDLAEHLQMCGLLANTPVPICIDKSPALYVAILGILKAGGAWCPIDTLAPAQRRHDLIARTGSNVLLVSSVDGAQPDDAVPSGVGVVDVSKFRASTKINGVMKKSMKKRTNSEGMAYLIWTSGTTGAPKGVPISHSAAVCSINSLCRDIPANADGSTVRCLQFSQYTFDVSIQDIFYTWGLGGVLISASREIMLGSFSKLANLTKATHAHLTPAFAAGVPRNSCKTLKVVTMIGEKLTHPVAEDWGTDMRAFNTYGPAEVTIVSTIREFGNEHNNIKSANIGWPMDTVSVYVTKNQRTVMKNAVGELALGGPQLSPGYLNQKDVTKAKFLWSEEAFQTLYYTGDLVRMLADGSLEYINRVDDLVKLGGIRVELSEISFSLRGCHPQAENIETLILSRPDRPSKVVVVFLSASGADGPADDGQLLILNDKALEIARSANDQAQAILPDYMIPSVYLVVRSIPRTPSAKTDRRALQAAYAVVDIEAWESRMNPENIALDQISVDQSSTSTTANIISKIALLANVSPSIITKTSRLGSLGIDSIRAIRLASRLKESGYQLSVVEVLNCVTVQDLVKLASSVEVTRADTDAFDLKGFNDIWHTPVSAKVREDFLAVPATTIQESLLSETMGTYNMYWSNHFFSLDRSVDINKLRHAWLSVSQNTEALRTGFVPVAEVTTDNKLGSSEFSMLQLIYRLPDFDWGYCECSEQDWIEQRDNRIDEIMKKHQNTYFKNPPWAVTVFDKKDEMVMVFTIHHSIHDGPSLSLVMDDVLSAYSYKPPSRHQLSDALSILLPTNERCKDTYSFWSSELEKFSELDVPVWPDLTGIRLQQGEVQEHRFIAAECPLTEPASELQTAIAQLGVSSIVSIIRAAWGFVSISYLGVPATVFGETLSDRVLHPDLEDNIGPLVSVVPIPFHPEGSVREFLAEQHRLSIQSWKYRHIHARDVRKMLKRPRGEPLYPAVFNFHVADEEPKSSPSHIWHELEDQIGLHVEHPMAMNVFQRANGSLVLEASSDIALMNKDQLALFVNQIDGLVSAMLRFPDEQVSNLVTRLPTNLRSISNRPVSDIVADSVNTSPTYWLELYAKEHPEWTAVEVANSISPSGIEKEIMTYGMLNTEANRVAAFIASLGHKNRMIAVCCGRNIPSYPVIIGIFKSGNIYLPIDEGLPADRKAFLIEDADCPLLFTESSFSPSFSRVPETCHMFCTDDLEFQRAVMEMPPENRDYQSHPDDLSYLLFTSGSTGKPKGVMVTRGNLSSFIESYNNFIVEAAPRTLKLGGTGRQLAQASRAFDPHLLEMFYPWRHGMATATAPRAMILDDLQVTLSQWEITHACFVPSLVDQANILPEHCPNLVYMSVGGEKISQKVLDAWATSHITLANAYGPTEVTIGCTFAHIDRDTNMRNIGPPLTSCVCHVLVPGTQTYTLKGQTGELCFTGDIVAKGYLNRPDATGFVSGPNGERMYRTGDIGRLMADDSVEYLGRGDDQTKIRGQRLELGEVSEILRSSSAVEIDVVTTVAKHPGLARVQLISFFARSDARQREKGGVVAFIQSDFTTLGKELQDICKKKLPGYMIPELILPITYIPLAPMSGKANVKDLHALFSSLPLPAILQGNNSTNIDGASMTRLLTADEGAVVNEVCTVIAADPSTIGPLTNIFEVGLDSLSAIGLSIKLRKIGYEATVALVMSNPVIEQLARLPRKSSSQDANAAVSKIRQSLVEKESLYHQTIPAGTDVSQVASVMPCLPLQEGLVARSINNEGDQLYVNHVVLQLEDHIDGAQLKSAWQAVASDNAIMRTAFAPLDKEVVQVILSADSHTIRWDEESYGCLEESLEKQKLRQGQVSRDIISNISTVPPVRFQFACSSSNRPLALFVSIHHALYDGESFSMLLDDVAARYAKDPVPQRGSPATFIEHIYTQDSEKAKRYWTQYLSGCRSTLFRTDFNVLESPRLVSRTLSNKLTDLERRSASLQTTVPSLVQAIFALLLADAVGVSDVTYGLVLSGRAVSVTGADSVILPCITTVPGRLDTNELNTVTEVVEYVQKSTVRSLEFQHTSLRHIQRWLNSDSPLFDCLFSYIQATTPSNHNIWRELDSQMPAEYPLAVEVEASSTMDTVNINCYFSPVFSSLHGGEEFLEKMEAVLSSVVSGETLSLDNFNLPQSEGSGSRSPIAQWDETTWSVTEAKIRDLTGAFCGLALTDVSKGASFISLGIDSVTAIRFSRTLREVGFAVSSSDVMRFSCVGALAMHIEQISIGPQNQSNGHKSSAVPYDVYKKHVHLLSESDSISAAFECTPLQSGMITQTIGSAGQVYVHPHPVRLAESVDVTQLKTAVHKVILSNDILRTSFHLIPELAHSWIGAVHTYPPFEWKEISLPSDADVLSEVSAIASFREEASFEVPPIRTVLVNQPDGRLLVIIMHHALYDGASLPFFFEDLAIAYDNKILAERPQFSETVEYVLAKQADSCDFWTQKLLGYKAAEIPQLPSDQASDRMFLSEHRVDLELSTTIESCKAMEVTVQSVALLAYAKVLAHTIGQRDVVFGQVLAGRSLPTPGAEKTLGPLFNTVAQRVTFEPRFLSNKAMALQLQLLTADAQVYQQAPLRVIQNSLRQVNEFKSTSLFDTLFVFQKSADFAGGILETQQIWTPYETDDYAAQAEYKLNVEVDHGKDGIVARASCNGQYLSQSSLDNFIAEFGAVFRDIIEHPTRCATVMPERLGELPLSLSAPEQQVDAFEDSDAPAHENMIQSVLADVTGVTVDHIKPRTSIFSIGLDSLSAIRIASICRSKGLKTSVADILQGNTLRGISQRVRPIEESTIKHKGSLFPDYERIEKAVSEKLSLPKEAIEAILPCLGGQFYHLISWLRSGRKLFEPAWPYFSSECIDSEKLEEAWYQLRQRHPILRTCFAALSSSEAVQVIMKEALRDTETFQVISSSSPITDAAKAQAKEEALKPSSLFVPPVRLRLLKASDRDGILILVNHAAYDAWTMPMFVTELERLYRGQLLDTNPDFASFVDFSVRSLRDIDEKAYWAAALRFGNCTVIKNSMGSRDSTVPDQLFVGAWEKVKNVSQLETTCRSVGLSLQTLVLLAVARCLARMTGVKNPTMGLYQAGRSGSFAGIEKLTGPCLNVNPFTVPDAISDIDNSPSKLLSKAQAIQASLAERVSYEQSSLWDVLRWAGAQQPERPLFNAWVNLLWMQNAVPSSNDITSDVDSRDSHNLFLPLHVGVPTDFIPVEPPAGLESTSVSALDTSSLPNENLYIDIGPDPKTDTIGFGIRVEGGILSEEEVDQASSIRHALKLNFLDPEEESLVVAKANRLEFYSLTPDGLSLAASCAINARVTMLTRLPKPADSPTDHLFVGTDQQKYFTLSWNSSTQQVRTERNYVDISDPSSRESQTGNRCLVDPSGRFMTLEIYEGLVAVVPIVQLPGKRRGRAPTLPSGPDAPKVGELGEMTTARIDELFVRSSAFLHVQSGPPRLALLYEDNEKKVKMKVRELEYTGATASTSADATLAHVEDFVQELDLGASHLIPVPAPLGGLLILGETSIKYIDDDNNEIISRLLEEPTIFVAWEQVDSQRWLLADDYGRLFFLMLVLDSNNEVQDWKLDFLGKTSRASALVYLGGGIIFVGSHQGDSQVLQIGNGSFETIQTLSNIAPILDFTIMDLGNRTSDSQMHEFSSGQARIVTGSGAFDDGTLRSVRSGVGMEELGVLGDLEHITDLWGLQVAASGDFLDTLLVTFVDETRVFQFSADGEVEELPQFLGLSLSENTLLAANLSGGRILQVTEQRVLFADMEGGMVIHEWTPPNRQVITAASANDDVLVLVIGGEHVTVLDIRNEVQVVAQKDFGADIQISGVTLPSSPGEVCIAAFPQLAKVSVLRLQDLSELHTTSLGPAGEAFPRSVLVTNVLVDSPPTLFISMADGSVITYAFNTNDYSMTGVNKLILGSEQPTFKKLPRGDGLYNVFATCENPSLIYGSEGRIVYSAVNSEGASRICHFNSLAYPESIAVATAHELKIALVDKERTTQIQTLPVGATARRVAYSSSEKAFGIGTIQRKLEHGAEIVTSQFLLADEILFRRLDHFDLRPEELVESAIRAEFPAGKDESGRDIFKDRFIVGTTYIDGDEEDTIRGRILIFEVDNGRKLAMVAELPVKGACRALAMLGNKIVAALVKTVVIYDVVSNNFGAAKIEKLASYRTSTAPVDVTVAGNLIVVSDLMKSVSLVEYKEGENGLPDSLTEVARHFQTVWATCVGCIGPDTFLESDAEGNLIVLRRNLSGVEEDDKRRLEVTGEISLGEMINRIRPVNIQQLAGVIVTPRAFLGTVEGSIYLFAIINPEHQDFLMRLQATMASKLESLGDMPFNEFRGLRTMVRISKEPYRFVDGELIERFLTCEPSLQEEIVNAVGVTNVHDVKVMIEALRRLH</sequence>
<comment type="caution">
    <text evidence="13">The sequence shown here is derived from an EMBL/GenBank/DDBJ whole genome shotgun (WGS) entry which is preliminary data.</text>
</comment>
<evidence type="ECO:0000256" key="1">
    <source>
        <dbReference type="ARBA" id="ARBA00004123"/>
    </source>
</evidence>
<dbReference type="GO" id="GO:0010106">
    <property type="term" value="P:cellular response to iron ion starvation"/>
    <property type="evidence" value="ECO:0007669"/>
    <property type="project" value="UniProtKB-ARBA"/>
</dbReference>
<dbReference type="FunFam" id="3.30.559.10:FF:000055">
    <property type="entry name" value="Nonribosomal peptide synthetase sidC"/>
    <property type="match status" value="1"/>
</dbReference>
<dbReference type="Pfam" id="PF00550">
    <property type="entry name" value="PP-binding"/>
    <property type="match status" value="5"/>
</dbReference>
<dbReference type="GO" id="GO:0006397">
    <property type="term" value="P:mRNA processing"/>
    <property type="evidence" value="ECO:0007669"/>
    <property type="project" value="UniProtKB-KW"/>
</dbReference>
<evidence type="ECO:0000256" key="6">
    <source>
        <dbReference type="ARBA" id="ARBA00022737"/>
    </source>
</evidence>
<dbReference type="FunFam" id="3.30.300.30:FF:000015">
    <property type="entry name" value="Nonribosomal peptide synthase SidD"/>
    <property type="match status" value="1"/>
</dbReference>
<feature type="domain" description="Carrier" evidence="12">
    <location>
        <begin position="847"/>
        <end position="924"/>
    </location>
</feature>
<dbReference type="EMBL" id="QUQM01000002">
    <property type="protein sequence ID" value="KAA8651349.1"/>
    <property type="molecule type" value="Genomic_DNA"/>
</dbReference>
<dbReference type="FunFam" id="3.40.50.12780:FF:000024">
    <property type="entry name" value="Nonribosomal siderophore peptide synthase SidC"/>
    <property type="match status" value="2"/>
</dbReference>
<keyword evidence="7" id="KW-0843">Virulence</keyword>
<evidence type="ECO:0000256" key="3">
    <source>
        <dbReference type="ARBA" id="ARBA00022450"/>
    </source>
</evidence>
<feature type="domain" description="Carrier" evidence="12">
    <location>
        <begin position="1976"/>
        <end position="2052"/>
    </location>
</feature>
<feature type="domain" description="Carrier" evidence="12">
    <location>
        <begin position="4198"/>
        <end position="4271"/>
    </location>
</feature>
<dbReference type="GO" id="GO:0031169">
    <property type="term" value="P:ferrichrome biosynthetic process"/>
    <property type="evidence" value="ECO:0007669"/>
    <property type="project" value="UniProtKB-ARBA"/>
</dbReference>
<comment type="pathway">
    <text evidence="2">Siderophore biosynthesis.</text>
</comment>
<evidence type="ECO:0000313" key="14">
    <source>
        <dbReference type="Proteomes" id="UP000324241"/>
    </source>
</evidence>
<comment type="subcellular location">
    <subcellularLocation>
        <location evidence="1">Nucleus</location>
    </subcellularLocation>
</comment>
<dbReference type="Gene3D" id="1.10.150.910">
    <property type="match status" value="1"/>
</dbReference>
<keyword evidence="5" id="KW-0436">Ligase</keyword>
<evidence type="ECO:0000256" key="11">
    <source>
        <dbReference type="SAM" id="MobiDB-lite"/>
    </source>
</evidence>
<dbReference type="SMART" id="SM00823">
    <property type="entry name" value="PKS_PP"/>
    <property type="match status" value="5"/>
</dbReference>
<dbReference type="SUPFAM" id="SSF47336">
    <property type="entry name" value="ACP-like"/>
    <property type="match status" value="5"/>
</dbReference>
<dbReference type="FunFam" id="3.30.559.30:FF:000015">
    <property type="entry name" value="Nonribosomal siderophore peptide synthase SidC"/>
    <property type="match status" value="1"/>
</dbReference>
<dbReference type="Gene3D" id="3.30.559.10">
    <property type="entry name" value="Chloramphenicol acetyltransferase-like domain"/>
    <property type="match status" value="5"/>
</dbReference>
<evidence type="ECO:0000256" key="7">
    <source>
        <dbReference type="ARBA" id="ARBA00023026"/>
    </source>
</evidence>
<name>A0A5M9N2W3_9EURO</name>
<keyword evidence="6" id="KW-0677">Repeat</keyword>
<evidence type="ECO:0000256" key="9">
    <source>
        <dbReference type="ARBA" id="ARBA00067294"/>
    </source>
</evidence>
<dbReference type="GeneID" id="54322933"/>
<dbReference type="FunFam" id="3.30.559.10:FF:000038">
    <property type="entry name" value="Nonribosomal siderophore peptide synthase SidC"/>
    <property type="match status" value="1"/>
</dbReference>
<dbReference type="FunFam" id="3.40.50.12780:FF:000056">
    <property type="entry name" value="Nonribosomal siderophore peptide synthase SidC"/>
    <property type="match status" value="1"/>
</dbReference>
<dbReference type="VEuPathDB" id="FungiDB:EYZ11_000929"/>
<dbReference type="FunFam" id="1.10.1200.10:FF:000018">
    <property type="entry name" value="Nonribosomal siderophore peptide synthase SidC"/>
    <property type="match status" value="1"/>
</dbReference>
<dbReference type="NCBIfam" id="NF003417">
    <property type="entry name" value="PRK04813.1"/>
    <property type="match status" value="3"/>
</dbReference>